<protein>
    <submittedName>
        <fullName evidence="2">CUB domain-containing protein</fullName>
    </submittedName>
</protein>
<accession>A0A1I7XDM2</accession>
<evidence type="ECO:0000313" key="1">
    <source>
        <dbReference type="Proteomes" id="UP000095283"/>
    </source>
</evidence>
<keyword evidence="1" id="KW-1185">Reference proteome</keyword>
<dbReference type="AlphaFoldDB" id="A0A1I7XDM2"/>
<organism evidence="1 2">
    <name type="scientific">Heterorhabditis bacteriophora</name>
    <name type="common">Entomopathogenic nematode worm</name>
    <dbReference type="NCBI Taxonomy" id="37862"/>
    <lineage>
        <taxon>Eukaryota</taxon>
        <taxon>Metazoa</taxon>
        <taxon>Ecdysozoa</taxon>
        <taxon>Nematoda</taxon>
        <taxon>Chromadorea</taxon>
        <taxon>Rhabditida</taxon>
        <taxon>Rhabditina</taxon>
        <taxon>Rhabditomorpha</taxon>
        <taxon>Strongyloidea</taxon>
        <taxon>Heterorhabditidae</taxon>
        <taxon>Heterorhabditis</taxon>
    </lineage>
</organism>
<proteinExistence type="predicted"/>
<dbReference type="WBParaSite" id="Hba_15630">
    <property type="protein sequence ID" value="Hba_15630"/>
    <property type="gene ID" value="Hba_15630"/>
</dbReference>
<dbReference type="Proteomes" id="UP000095283">
    <property type="component" value="Unplaced"/>
</dbReference>
<name>A0A1I7XDM2_HETBA</name>
<reference evidence="2" key="1">
    <citation type="submission" date="2016-11" db="UniProtKB">
        <authorList>
            <consortium name="WormBaseParasite"/>
        </authorList>
    </citation>
    <scope>IDENTIFICATION</scope>
</reference>
<sequence length="102" mass="12016">MVVEDMEITAKYLNHCYSYYCDVCESLTDIDAGREPTDSITSQLKGINCPKRPGFYTFRKDDYLPWLLYENEMSCLKLIFDVCEKPPRRINYGGRTRYTCEN</sequence>
<evidence type="ECO:0000313" key="2">
    <source>
        <dbReference type="WBParaSite" id="Hba_15630"/>
    </source>
</evidence>